<evidence type="ECO:0000313" key="6">
    <source>
        <dbReference type="EMBL" id="EFP13146.1"/>
    </source>
</evidence>
<feature type="compositionally biased region" description="Polar residues" evidence="3">
    <location>
        <begin position="1038"/>
        <end position="1049"/>
    </location>
</feature>
<feature type="compositionally biased region" description="Low complexity" evidence="3">
    <location>
        <begin position="1050"/>
        <end position="1066"/>
    </location>
</feature>
<name>E3MZS3_CAERE</name>
<protein>
    <recommendedName>
        <fullName evidence="5">Sushi domain-containing protein</fullName>
    </recommendedName>
</protein>
<dbReference type="AlphaFoldDB" id="E3MZS3"/>
<reference evidence="6" key="1">
    <citation type="submission" date="2007-07" db="EMBL/GenBank/DDBJ databases">
        <title>PCAP assembly of the Caenorhabditis remanei genome.</title>
        <authorList>
            <consortium name="The Caenorhabditis remanei Sequencing Consortium"/>
            <person name="Wilson R.K."/>
        </authorList>
    </citation>
    <scope>NUCLEOTIDE SEQUENCE [LARGE SCALE GENOMIC DNA]</scope>
    <source>
        <strain evidence="6">PB4641</strain>
    </source>
</reference>
<feature type="compositionally biased region" description="Low complexity" evidence="3">
    <location>
        <begin position="277"/>
        <end position="295"/>
    </location>
</feature>
<feature type="compositionally biased region" description="Low complexity" evidence="3">
    <location>
        <begin position="30"/>
        <end position="68"/>
    </location>
</feature>
<accession>E3MZS3</accession>
<feature type="signal peptide" evidence="4">
    <location>
        <begin position="1"/>
        <end position="18"/>
    </location>
</feature>
<feature type="region of interest" description="Disordered" evidence="3">
    <location>
        <begin position="398"/>
        <end position="488"/>
    </location>
</feature>
<evidence type="ECO:0000259" key="5">
    <source>
        <dbReference type="PROSITE" id="PS50923"/>
    </source>
</evidence>
<dbReference type="OrthoDB" id="5877128at2759"/>
<feature type="compositionally biased region" description="Low complexity" evidence="3">
    <location>
        <begin position="781"/>
        <end position="813"/>
    </location>
</feature>
<gene>
    <name evidence="6" type="ORF">CRE_07709</name>
</gene>
<dbReference type="OMA" id="LTAYKNC"/>
<evidence type="ECO:0000256" key="1">
    <source>
        <dbReference type="ARBA" id="ARBA00023157"/>
    </source>
</evidence>
<dbReference type="EMBL" id="DS268502">
    <property type="protein sequence ID" value="EFP13146.1"/>
    <property type="molecule type" value="Genomic_DNA"/>
</dbReference>
<feature type="compositionally biased region" description="Polar residues" evidence="3">
    <location>
        <begin position="296"/>
        <end position="310"/>
    </location>
</feature>
<feature type="region of interest" description="Disordered" evidence="3">
    <location>
        <begin position="24"/>
        <end position="68"/>
    </location>
</feature>
<comment type="caution">
    <text evidence="2">Lacks conserved residue(s) required for the propagation of feature annotation.</text>
</comment>
<evidence type="ECO:0000256" key="2">
    <source>
        <dbReference type="PROSITE-ProRule" id="PRU00302"/>
    </source>
</evidence>
<evidence type="ECO:0000256" key="4">
    <source>
        <dbReference type="SAM" id="SignalP"/>
    </source>
</evidence>
<proteinExistence type="predicted"/>
<feature type="compositionally biased region" description="Low complexity" evidence="3">
    <location>
        <begin position="601"/>
        <end position="621"/>
    </location>
</feature>
<feature type="chain" id="PRO_5003175772" description="Sushi domain-containing protein" evidence="4">
    <location>
        <begin position="19"/>
        <end position="1246"/>
    </location>
</feature>
<dbReference type="PANTHER" id="PTHR40289">
    <property type="entry name" value="PROTEIN CBG04714"/>
    <property type="match status" value="1"/>
</dbReference>
<dbReference type="InParanoid" id="E3MZS3"/>
<dbReference type="FunCoup" id="E3MZS3">
    <property type="interactions" value="1482"/>
</dbReference>
<keyword evidence="1" id="KW-1015">Disulfide bond</keyword>
<feature type="region of interest" description="Disordered" evidence="3">
    <location>
        <begin position="777"/>
        <end position="813"/>
    </location>
</feature>
<feature type="compositionally biased region" description="Low complexity" evidence="3">
    <location>
        <begin position="694"/>
        <end position="716"/>
    </location>
</feature>
<keyword evidence="7" id="KW-1185">Reference proteome</keyword>
<dbReference type="eggNOG" id="ENOG502S5I0">
    <property type="taxonomic scope" value="Eukaryota"/>
</dbReference>
<feature type="region of interest" description="Disordered" evidence="3">
    <location>
        <begin position="683"/>
        <end position="716"/>
    </location>
</feature>
<feature type="compositionally biased region" description="Low complexity" evidence="3">
    <location>
        <begin position="222"/>
        <end position="267"/>
    </location>
</feature>
<dbReference type="PANTHER" id="PTHR40289:SF1">
    <property type="entry name" value="SUSHI DOMAIN-CONTAINING PROTEIN"/>
    <property type="match status" value="1"/>
</dbReference>
<sequence length="1246" mass="131903">MKPLLFMIVLAIIAQVFGVESKSGLKGDSGKSGSNGNSGNNSESTTTPSTTLSTTVPTTSESTSTDPISTTTVALNCGPLANTSCCTKEIIQCLMGTDGTDLSRFSSPDDHEMELAKCNCVLTTTSTTTRTATPTTSSNSNCSWLQTPFNYTDSQNWPPNNFSYYGTCCSEKSIDTLNENELDWLLTVESVAEWNKWDSLVNLLYCVEGACTDPPRWNNCSMSSTSSSSSTSPQTPTSSKLTTSSETDASSTTSNSTSTFTTTAATTETEKGDNNEDTTTIATTTSGSTSETETTINAESSSETTSTQVKTEGTTETGSTGTETTTPTPTVETTTSTTITTDTSSTPTYPSETTATGSTVTTSEDSTTASTSTMSSTSTASQTSFTYGSTDITESAMTTQTSSIKTVTESSTAPTSTTIETTSSASTISQTAQSPPTTESTGTTTSSTGTSGASTTSGTTGITIGNQTSTSTSTTGSTPGTTTNTDGVYFRNTTSEIFPNCTRVTVELIYYINGTGLRNVTYDQNISGCSSTTQMTTPEQTTTFQWPTGGTTRILPSGEIILSESLIAYPNCTTVLKQLIFNPSTNETRTETTTDEYGCRTSTTPLITSTTPITTPVTTPTQSNTAKTTTYNWPTGGTTKILPSGEIILSESLIAYPNCTTVLMQLIFNPSTNLTRTETTTDEYGCRTSSSTVTSPKFSTTPMTTKTSKTGTTASTSMKTTTYNWPTGGTTRVLPSGEIILSESLIAYQNCTTVLKQLIFNPSTNETRTATTTDEYGCKATSSTSSRTTPMSSTTTSKSTTPATTTFPWPTGGTTRTLPNGEIILSESLIAYKNCTTVLMQLIFNPSTNTTRTVTESDKDGCKATSTTVAQSVKTTTYNWPTGGTTRTLPSGEIILSESLIAYKNCTTVLMQLIYNPSTNTTRTETTSDAEGCKATTSSAYITTPMSGGSTTTSPSDATTTFQWPTGGTTRMLPSGEIIISESLIAYKNCTTILMQLIFNPSTNTTRTETTTDANGCVSIFCMIQKSQSGSNVFQKSTSTGAVSGSPGVTSPMTTPTTTETPFTFPDSKTTQILPNGEIILSESLIAYPNCTTVLKQLIFNPATNTTRTETSSDAQGCKATTTTKPSVTTPIPPTTTTKSFTTTPVVSNTASPVTTTTPPPTTTTSPRRSTRAVPVTCPFPSNLNLINTNRPTPEEIKESYAVGERIIHICKKYYIQELSKQPLRIYQCGEDGKWIGTLQKCVCKY</sequence>
<feature type="compositionally biased region" description="Low complexity" evidence="3">
    <location>
        <begin position="1121"/>
        <end position="1174"/>
    </location>
</feature>
<keyword evidence="4" id="KW-0732">Signal</keyword>
<dbReference type="PROSITE" id="PS50923">
    <property type="entry name" value="SUSHI"/>
    <property type="match status" value="1"/>
</dbReference>
<feature type="compositionally biased region" description="Low complexity" evidence="3">
    <location>
        <begin position="408"/>
        <end position="485"/>
    </location>
</feature>
<feature type="domain" description="Sushi" evidence="5">
    <location>
        <begin position="1176"/>
        <end position="1244"/>
    </location>
</feature>
<organism evidence="7">
    <name type="scientific">Caenorhabditis remanei</name>
    <name type="common">Caenorhabditis vulgaris</name>
    <dbReference type="NCBI Taxonomy" id="31234"/>
    <lineage>
        <taxon>Eukaryota</taxon>
        <taxon>Metazoa</taxon>
        <taxon>Ecdysozoa</taxon>
        <taxon>Nematoda</taxon>
        <taxon>Chromadorea</taxon>
        <taxon>Rhabditida</taxon>
        <taxon>Rhabditina</taxon>
        <taxon>Rhabditomorpha</taxon>
        <taxon>Rhabditoidea</taxon>
        <taxon>Rhabditidae</taxon>
        <taxon>Peloderinae</taxon>
        <taxon>Caenorhabditis</taxon>
    </lineage>
</organism>
<feature type="compositionally biased region" description="Low complexity" evidence="3">
    <location>
        <begin position="311"/>
        <end position="385"/>
    </location>
</feature>
<feature type="region of interest" description="Disordered" evidence="3">
    <location>
        <begin position="587"/>
        <end position="628"/>
    </location>
</feature>
<evidence type="ECO:0000313" key="7">
    <source>
        <dbReference type="Proteomes" id="UP000008281"/>
    </source>
</evidence>
<dbReference type="InterPro" id="IPR042312">
    <property type="entry name" value="F26C11.3-like"/>
</dbReference>
<dbReference type="HOGENOM" id="CLU_263085_0_0_1"/>
<feature type="region of interest" description="Disordered" evidence="3">
    <location>
        <begin position="222"/>
        <end position="385"/>
    </location>
</feature>
<feature type="region of interest" description="Disordered" evidence="3">
    <location>
        <begin position="944"/>
        <end position="967"/>
    </location>
</feature>
<dbReference type="InterPro" id="IPR000436">
    <property type="entry name" value="Sushi_SCR_CCP_dom"/>
</dbReference>
<feature type="region of interest" description="Disordered" evidence="3">
    <location>
        <begin position="1038"/>
        <end position="1070"/>
    </location>
</feature>
<dbReference type="Proteomes" id="UP000008281">
    <property type="component" value="Unassembled WGS sequence"/>
</dbReference>
<feature type="region of interest" description="Disordered" evidence="3">
    <location>
        <begin position="1107"/>
        <end position="1174"/>
    </location>
</feature>
<keyword evidence="2" id="KW-0768">Sushi</keyword>
<dbReference type="STRING" id="31234.E3MZS3"/>
<feature type="compositionally biased region" description="Polar residues" evidence="3">
    <location>
        <begin position="398"/>
        <end position="407"/>
    </location>
</feature>
<evidence type="ECO:0000256" key="3">
    <source>
        <dbReference type="SAM" id="MobiDB-lite"/>
    </source>
</evidence>